<proteinExistence type="inferred from homology"/>
<evidence type="ECO:0000256" key="7">
    <source>
        <dbReference type="HAMAP-Rule" id="MF_00083"/>
    </source>
</evidence>
<evidence type="ECO:0000256" key="4">
    <source>
        <dbReference type="ARBA" id="ARBA00022884"/>
    </source>
</evidence>
<comment type="catalytic activity">
    <reaction evidence="7">
        <text>an N-acyl-L-alpha-aminoacyl-tRNA + H2O = an N-acyl-L-amino acid + a tRNA + H(+)</text>
        <dbReference type="Rhea" id="RHEA:54448"/>
        <dbReference type="Rhea" id="RHEA-COMP:10123"/>
        <dbReference type="Rhea" id="RHEA-COMP:13883"/>
        <dbReference type="ChEBI" id="CHEBI:15377"/>
        <dbReference type="ChEBI" id="CHEBI:15378"/>
        <dbReference type="ChEBI" id="CHEBI:59874"/>
        <dbReference type="ChEBI" id="CHEBI:78442"/>
        <dbReference type="ChEBI" id="CHEBI:138191"/>
        <dbReference type="EC" id="3.1.1.29"/>
    </reaction>
</comment>
<sequence>MTDSRFLLVGLGNPGREYHLSRHNIGFFFLDHLAGLQGLLIETQKMQGLYCHGRAHGHQLYFLKPQTYMNRSGESVRSFVDYFKIPLCNLLILHDDIDLSAGRIKLVAKGGAGGHNGVRSVAQHLGTTEFARLKIGVGRPVVDEVGQGQPVDQFVLGRMGDAEMSLFEQRKTLVAEAVAVFIQEGVDRCMNRINGR</sequence>
<dbReference type="GO" id="GO:0072344">
    <property type="term" value="P:rescue of stalled ribosome"/>
    <property type="evidence" value="ECO:0007669"/>
    <property type="project" value="UniProtKB-UniRule"/>
</dbReference>
<dbReference type="GO" id="GO:0006515">
    <property type="term" value="P:protein quality control for misfolded or incompletely synthesized proteins"/>
    <property type="evidence" value="ECO:0007669"/>
    <property type="project" value="UniProtKB-UniRule"/>
</dbReference>
<comment type="subunit">
    <text evidence="7">Monomer.</text>
</comment>
<comment type="function">
    <text evidence="7">Hydrolyzes ribosome-free peptidyl-tRNAs (with 1 or more amino acids incorporated), which drop off the ribosome during protein synthesis, or as a result of ribosome stalling.</text>
</comment>
<dbReference type="EC" id="3.1.1.29" evidence="1 7"/>
<dbReference type="GO" id="GO:0004045">
    <property type="term" value="F:peptidyl-tRNA hydrolase activity"/>
    <property type="evidence" value="ECO:0007669"/>
    <property type="project" value="UniProtKB-UniRule"/>
</dbReference>
<dbReference type="AlphaFoldDB" id="A0A7U3YNH1"/>
<feature type="active site" description="Proton acceptor" evidence="7">
    <location>
        <position position="23"/>
    </location>
</feature>
<dbReference type="Pfam" id="PF01195">
    <property type="entry name" value="Pept_tRNA_hydro"/>
    <property type="match status" value="1"/>
</dbReference>
<reference evidence="8 9" key="1">
    <citation type="journal article" date="2011" name="Stand. Genomic Sci.">
        <title>Complete genome sequence of Desulfobulbus propionicus type strain (1pr3).</title>
        <authorList>
            <person name="Pagani I."/>
            <person name="Lapidus A."/>
            <person name="Nolan M."/>
            <person name="Lucas S."/>
            <person name="Hammon N."/>
            <person name="Deshpande S."/>
            <person name="Cheng J.F."/>
            <person name="Chertkov O."/>
            <person name="Davenport K."/>
            <person name="Tapia R."/>
            <person name="Han C."/>
            <person name="Goodwin L."/>
            <person name="Pitluck S."/>
            <person name="Liolios K."/>
            <person name="Mavromatis K."/>
            <person name="Ivanova N."/>
            <person name="Mikhailova N."/>
            <person name="Pati A."/>
            <person name="Chen A."/>
            <person name="Palaniappan K."/>
            <person name="Land M."/>
            <person name="Hauser L."/>
            <person name="Chang Y.J."/>
            <person name="Jeffries C.D."/>
            <person name="Detter J.C."/>
            <person name="Brambilla E."/>
            <person name="Kannan K.P."/>
            <person name="Djao O.D."/>
            <person name="Rohde M."/>
            <person name="Pukall R."/>
            <person name="Spring S."/>
            <person name="Goker M."/>
            <person name="Sikorski J."/>
            <person name="Woyke T."/>
            <person name="Bristow J."/>
            <person name="Eisen J.A."/>
            <person name="Markowitz V."/>
            <person name="Hugenholtz P."/>
            <person name="Kyrpides N.C."/>
            <person name="Klenk H.P."/>
        </authorList>
    </citation>
    <scope>NUCLEOTIDE SEQUENCE [LARGE SCALE GENOMIC DNA]</scope>
    <source>
        <strain evidence="9">ATCC 33891 / DSM 2032 / 1pr3</strain>
    </source>
</reference>
<feature type="site" description="Stabilizes the basic form of H active site to accept a proton" evidence="7">
    <location>
        <position position="95"/>
    </location>
</feature>
<gene>
    <name evidence="7" type="primary">pth</name>
    <name evidence="8" type="ordered locus">Despr_2481</name>
</gene>
<keyword evidence="7" id="KW-0963">Cytoplasm</keyword>
<dbReference type="NCBIfam" id="TIGR00447">
    <property type="entry name" value="pth"/>
    <property type="match status" value="1"/>
</dbReference>
<evidence type="ECO:0000256" key="3">
    <source>
        <dbReference type="ARBA" id="ARBA00022801"/>
    </source>
</evidence>
<dbReference type="KEGG" id="dpr:Despr_2481"/>
<keyword evidence="2 7" id="KW-0820">tRNA-binding</keyword>
<evidence type="ECO:0000256" key="6">
    <source>
        <dbReference type="ARBA" id="ARBA00050038"/>
    </source>
</evidence>
<dbReference type="RefSeq" id="WP_015725145.1">
    <property type="nucleotide sequence ID" value="NC_014972.1"/>
</dbReference>
<feature type="binding site" evidence="7">
    <location>
        <position position="70"/>
    </location>
    <ligand>
        <name>tRNA</name>
        <dbReference type="ChEBI" id="CHEBI:17843"/>
    </ligand>
</feature>
<dbReference type="InterPro" id="IPR036416">
    <property type="entry name" value="Pept_tRNA_hydro_sf"/>
</dbReference>
<dbReference type="InterPro" id="IPR018171">
    <property type="entry name" value="Pept_tRNA_hydro_CS"/>
</dbReference>
<feature type="binding site" evidence="7">
    <location>
        <position position="68"/>
    </location>
    <ligand>
        <name>tRNA</name>
        <dbReference type="ChEBI" id="CHEBI:17843"/>
    </ligand>
</feature>
<evidence type="ECO:0000313" key="9">
    <source>
        <dbReference type="Proteomes" id="UP000006365"/>
    </source>
</evidence>
<name>A0A7U3YNH1_DESPD</name>
<dbReference type="PANTHER" id="PTHR17224:SF1">
    <property type="entry name" value="PEPTIDYL-TRNA HYDROLASE"/>
    <property type="match status" value="1"/>
</dbReference>
<evidence type="ECO:0000256" key="5">
    <source>
        <dbReference type="ARBA" id="ARBA00038063"/>
    </source>
</evidence>
<dbReference type="EMBL" id="CP002364">
    <property type="protein sequence ID" value="ADW18619.1"/>
    <property type="molecule type" value="Genomic_DNA"/>
</dbReference>
<dbReference type="PANTHER" id="PTHR17224">
    <property type="entry name" value="PEPTIDYL-TRNA HYDROLASE"/>
    <property type="match status" value="1"/>
</dbReference>
<comment type="subcellular location">
    <subcellularLocation>
        <location evidence="7">Cytoplasm</location>
    </subcellularLocation>
</comment>
<dbReference type="Proteomes" id="UP000006365">
    <property type="component" value="Chromosome"/>
</dbReference>
<keyword evidence="3 7" id="KW-0378">Hydrolase</keyword>
<dbReference type="SUPFAM" id="SSF53178">
    <property type="entry name" value="Peptidyl-tRNA hydrolase-like"/>
    <property type="match status" value="1"/>
</dbReference>
<evidence type="ECO:0000313" key="8">
    <source>
        <dbReference type="EMBL" id="ADW18619.1"/>
    </source>
</evidence>
<dbReference type="GO" id="GO:0005737">
    <property type="term" value="C:cytoplasm"/>
    <property type="evidence" value="ECO:0007669"/>
    <property type="project" value="UniProtKB-SubCell"/>
</dbReference>
<dbReference type="Gene3D" id="3.40.50.1470">
    <property type="entry name" value="Peptidyl-tRNA hydrolase"/>
    <property type="match status" value="1"/>
</dbReference>
<evidence type="ECO:0000256" key="1">
    <source>
        <dbReference type="ARBA" id="ARBA00013260"/>
    </source>
</evidence>
<feature type="binding site" evidence="7">
    <location>
        <position position="18"/>
    </location>
    <ligand>
        <name>tRNA</name>
        <dbReference type="ChEBI" id="CHEBI:17843"/>
    </ligand>
</feature>
<dbReference type="HAMAP" id="MF_00083">
    <property type="entry name" value="Pept_tRNA_hydro_bact"/>
    <property type="match status" value="1"/>
</dbReference>
<comment type="function">
    <text evidence="7">Catalyzes the release of premature peptidyl moieties from peptidyl-tRNA molecules trapped in stalled 50S ribosomal subunits, and thus maintains levels of free tRNAs and 50S ribosomes.</text>
</comment>
<dbReference type="CDD" id="cd00462">
    <property type="entry name" value="PTH"/>
    <property type="match status" value="1"/>
</dbReference>
<feature type="site" description="Discriminates between blocked and unblocked aminoacyl-tRNA" evidence="7">
    <location>
        <position position="13"/>
    </location>
</feature>
<accession>A0A7U3YNH1</accession>
<dbReference type="PROSITE" id="PS01196">
    <property type="entry name" value="PEPT_TRNA_HYDROL_2"/>
    <property type="match status" value="1"/>
</dbReference>
<comment type="similarity">
    <text evidence="5 7">Belongs to the PTH family.</text>
</comment>
<keyword evidence="4 7" id="KW-0694">RNA-binding</keyword>
<feature type="binding site" evidence="7">
    <location>
        <position position="116"/>
    </location>
    <ligand>
        <name>tRNA</name>
        <dbReference type="ChEBI" id="CHEBI:17843"/>
    </ligand>
</feature>
<organism evidence="8 9">
    <name type="scientific">Desulfobulbus propionicus (strain ATCC 33891 / DSM 2032 / VKM B-1956 / 1pr3)</name>
    <dbReference type="NCBI Taxonomy" id="577650"/>
    <lineage>
        <taxon>Bacteria</taxon>
        <taxon>Pseudomonadati</taxon>
        <taxon>Thermodesulfobacteriota</taxon>
        <taxon>Desulfobulbia</taxon>
        <taxon>Desulfobulbales</taxon>
        <taxon>Desulfobulbaceae</taxon>
        <taxon>Desulfobulbus</taxon>
    </lineage>
</organism>
<evidence type="ECO:0000256" key="2">
    <source>
        <dbReference type="ARBA" id="ARBA00022555"/>
    </source>
</evidence>
<dbReference type="FunFam" id="3.40.50.1470:FF:000001">
    <property type="entry name" value="Peptidyl-tRNA hydrolase"/>
    <property type="match status" value="1"/>
</dbReference>
<dbReference type="InterPro" id="IPR001328">
    <property type="entry name" value="Pept_tRNA_hydro"/>
</dbReference>
<keyword evidence="9" id="KW-1185">Reference proteome</keyword>
<dbReference type="GO" id="GO:0000049">
    <property type="term" value="F:tRNA binding"/>
    <property type="evidence" value="ECO:0007669"/>
    <property type="project" value="UniProtKB-UniRule"/>
</dbReference>
<protein>
    <recommendedName>
        <fullName evidence="6 7">Peptidyl-tRNA hydrolase</fullName>
        <shortName evidence="7">Pth</shortName>
        <ecNumber evidence="1 7">3.1.1.29</ecNumber>
    </recommendedName>
</protein>